<comment type="caution">
    <text evidence="2">The sequence shown here is derived from an EMBL/GenBank/DDBJ whole genome shotgun (WGS) entry which is preliminary data.</text>
</comment>
<organism evidence="2 3">
    <name type="scientific">Lysobacter niastensis</name>
    <dbReference type="NCBI Taxonomy" id="380629"/>
    <lineage>
        <taxon>Bacteria</taxon>
        <taxon>Pseudomonadati</taxon>
        <taxon>Pseudomonadota</taxon>
        <taxon>Gammaproteobacteria</taxon>
        <taxon>Lysobacterales</taxon>
        <taxon>Lysobacteraceae</taxon>
        <taxon>Lysobacter</taxon>
    </lineage>
</organism>
<protein>
    <submittedName>
        <fullName evidence="2">Nuclear transport factor 2 family protein</fullName>
    </submittedName>
</protein>
<sequence>MNTEAVAKRLVELCRTGQYEQAQRELYADDAVSIEPVWAPPGAIGNAEGLPAIYEKGRKFAEGIEEFHGASCGDPVIAADWFSVAMGMDATFKGMGRVNMQEICVYRVRDGKIVHEQFFYSAD</sequence>
<gene>
    <name evidence="2" type="ORF">IU514_03005</name>
</gene>
<feature type="domain" description="SnoaL-like" evidence="1">
    <location>
        <begin position="1"/>
        <end position="120"/>
    </location>
</feature>
<keyword evidence="3" id="KW-1185">Reference proteome</keyword>
<dbReference type="Gene3D" id="3.10.450.50">
    <property type="match status" value="1"/>
</dbReference>
<dbReference type="Proteomes" id="UP001429984">
    <property type="component" value="Unassembled WGS sequence"/>
</dbReference>
<dbReference type="EMBL" id="JADLZT010000002">
    <property type="protein sequence ID" value="MBF6022989.1"/>
    <property type="molecule type" value="Genomic_DNA"/>
</dbReference>
<name>A0ABS0B3E0_9GAMM</name>
<evidence type="ECO:0000313" key="2">
    <source>
        <dbReference type="EMBL" id="MBF6022989.1"/>
    </source>
</evidence>
<reference evidence="2 3" key="1">
    <citation type="submission" date="2020-11" db="EMBL/GenBank/DDBJ databases">
        <title>Draft Genome Sequence and Secondary Metabolite Biosynthetic Potential of the Lysobacter niastensis Type strain DSM 18481.</title>
        <authorList>
            <person name="Turrini P."/>
            <person name="Artuso I."/>
            <person name="Tescari M."/>
            <person name="Lugli G.A."/>
            <person name="Frangipani E."/>
            <person name="Ventura M."/>
            <person name="Visca P."/>
        </authorList>
    </citation>
    <scope>NUCLEOTIDE SEQUENCE [LARGE SCALE GENOMIC DNA]</scope>
    <source>
        <strain evidence="2 3">DSM 18481</strain>
    </source>
</reference>
<dbReference type="SUPFAM" id="SSF54427">
    <property type="entry name" value="NTF2-like"/>
    <property type="match status" value="1"/>
</dbReference>
<accession>A0ABS0B3E0</accession>
<evidence type="ECO:0000313" key="3">
    <source>
        <dbReference type="Proteomes" id="UP001429984"/>
    </source>
</evidence>
<dbReference type="Pfam" id="PF20409">
    <property type="entry name" value="SnoaL_5"/>
    <property type="match status" value="1"/>
</dbReference>
<evidence type="ECO:0000259" key="1">
    <source>
        <dbReference type="Pfam" id="PF20409"/>
    </source>
</evidence>
<dbReference type="RefSeq" id="WP_194929606.1">
    <property type="nucleotide sequence ID" value="NZ_JADLZT010000002.1"/>
</dbReference>
<dbReference type="InterPro" id="IPR032710">
    <property type="entry name" value="NTF2-like_dom_sf"/>
</dbReference>
<proteinExistence type="predicted"/>
<dbReference type="InterPro" id="IPR046860">
    <property type="entry name" value="SnoaL_5"/>
</dbReference>